<gene>
    <name evidence="9" type="primary">pth</name>
    <name evidence="11" type="ORF">ENU08_05845</name>
    <name evidence="10" type="ORF">ENU41_07620</name>
</gene>
<dbReference type="CDD" id="cd02430">
    <property type="entry name" value="PTH2"/>
    <property type="match status" value="1"/>
</dbReference>
<dbReference type="EC" id="3.1.1.29" evidence="3 9"/>
<keyword evidence="5 9" id="KW-0378">Hydrolase</keyword>
<comment type="catalytic activity">
    <reaction evidence="7 9">
        <text>an N-acyl-L-alpha-aminoacyl-tRNA + H2O = an N-acyl-L-amino acid + a tRNA + H(+)</text>
        <dbReference type="Rhea" id="RHEA:54448"/>
        <dbReference type="Rhea" id="RHEA-COMP:10123"/>
        <dbReference type="Rhea" id="RHEA-COMP:13883"/>
        <dbReference type="ChEBI" id="CHEBI:15377"/>
        <dbReference type="ChEBI" id="CHEBI:15378"/>
        <dbReference type="ChEBI" id="CHEBI:59874"/>
        <dbReference type="ChEBI" id="CHEBI:78442"/>
        <dbReference type="ChEBI" id="CHEBI:138191"/>
        <dbReference type="EC" id="3.1.1.29"/>
    </reaction>
</comment>
<evidence type="ECO:0000256" key="6">
    <source>
        <dbReference type="ARBA" id="ARBA00038050"/>
    </source>
</evidence>
<dbReference type="EMBL" id="DTCK01000041">
    <property type="protein sequence ID" value="HGQ36519.1"/>
    <property type="molecule type" value="Genomic_DNA"/>
</dbReference>
<dbReference type="GO" id="GO:0004045">
    <property type="term" value="F:peptidyl-tRNA hydrolase activity"/>
    <property type="evidence" value="ECO:0007669"/>
    <property type="project" value="UniProtKB-UniRule"/>
</dbReference>
<dbReference type="SUPFAM" id="SSF102462">
    <property type="entry name" value="Peptidyl-tRNA hydrolase II"/>
    <property type="match status" value="1"/>
</dbReference>
<comment type="subcellular location">
    <subcellularLocation>
        <location evidence="2 9">Cytoplasm</location>
    </subcellularLocation>
</comment>
<dbReference type="GO" id="GO:0006412">
    <property type="term" value="P:translation"/>
    <property type="evidence" value="ECO:0007669"/>
    <property type="project" value="UniProtKB-UniRule"/>
</dbReference>
<dbReference type="GO" id="GO:0005829">
    <property type="term" value="C:cytosol"/>
    <property type="evidence" value="ECO:0007669"/>
    <property type="project" value="TreeGrafter"/>
</dbReference>
<dbReference type="Pfam" id="PF01981">
    <property type="entry name" value="PTH2"/>
    <property type="match status" value="1"/>
</dbReference>
<keyword evidence="4 9" id="KW-0963">Cytoplasm</keyword>
<evidence type="ECO:0000256" key="7">
    <source>
        <dbReference type="ARBA" id="ARBA00048707"/>
    </source>
</evidence>
<evidence type="ECO:0000313" key="10">
    <source>
        <dbReference type="EMBL" id="HGQ36519.1"/>
    </source>
</evidence>
<dbReference type="PANTHER" id="PTHR12649">
    <property type="entry name" value="PEPTIDYL-TRNA HYDROLASE 2"/>
    <property type="match status" value="1"/>
</dbReference>
<dbReference type="FunFam" id="3.40.1490.10:FF:000001">
    <property type="entry name" value="Peptidyl-tRNA hydrolase 2"/>
    <property type="match status" value="1"/>
</dbReference>
<comment type="function">
    <text evidence="1 9">The natural substrate for this enzyme may be peptidyl-tRNAs which drop off the ribosome during protein synthesis.</text>
</comment>
<evidence type="ECO:0000256" key="3">
    <source>
        <dbReference type="ARBA" id="ARBA00013260"/>
    </source>
</evidence>
<protein>
    <recommendedName>
        <fullName evidence="8 9">Peptidyl-tRNA hydrolase</fullName>
        <shortName evidence="9">PTH</shortName>
        <ecNumber evidence="3 9">3.1.1.29</ecNumber>
    </recommendedName>
</protein>
<evidence type="ECO:0000256" key="2">
    <source>
        <dbReference type="ARBA" id="ARBA00004496"/>
    </source>
</evidence>
<accession>A0A7C4NPF8</accession>
<evidence type="ECO:0000256" key="5">
    <source>
        <dbReference type="ARBA" id="ARBA00022801"/>
    </source>
</evidence>
<dbReference type="NCBIfam" id="NF003314">
    <property type="entry name" value="PRK04322.1"/>
    <property type="match status" value="1"/>
</dbReference>
<name>A0A7C4NPF8_9CREN</name>
<comment type="similarity">
    <text evidence="6 9">Belongs to the PTH2 family.</text>
</comment>
<reference evidence="11" key="1">
    <citation type="journal article" date="2020" name="mSystems">
        <title>Genome- and Community-Level Interaction Insights into Carbon Utilization and Element Cycling Functions of Hydrothermarchaeota in Hydrothermal Sediment.</title>
        <authorList>
            <person name="Zhou Z."/>
            <person name="Liu Y."/>
            <person name="Xu W."/>
            <person name="Pan J."/>
            <person name="Luo Z.H."/>
            <person name="Li M."/>
        </authorList>
    </citation>
    <scope>NUCLEOTIDE SEQUENCE [LARGE SCALE GENOMIC DNA]</scope>
    <source>
        <strain evidence="11">SpSt-637</strain>
        <strain evidence="10">SpSt-667</strain>
    </source>
</reference>
<comment type="caution">
    <text evidence="11">The sequence shown here is derived from an EMBL/GenBank/DDBJ whole genome shotgun (WGS) entry which is preliminary data.</text>
</comment>
<dbReference type="InterPro" id="IPR034759">
    <property type="entry name" value="Pept_tRNA_hydro_arch"/>
</dbReference>
<organism evidence="11">
    <name type="scientific">Ignisphaera aggregans</name>
    <dbReference type="NCBI Taxonomy" id="334771"/>
    <lineage>
        <taxon>Archaea</taxon>
        <taxon>Thermoproteota</taxon>
        <taxon>Thermoprotei</taxon>
        <taxon>Desulfurococcales</taxon>
        <taxon>Desulfurococcaceae</taxon>
        <taxon>Ignisphaera</taxon>
    </lineage>
</organism>
<evidence type="ECO:0000313" key="11">
    <source>
        <dbReference type="EMBL" id="HGQ64751.1"/>
    </source>
</evidence>
<evidence type="ECO:0000256" key="4">
    <source>
        <dbReference type="ARBA" id="ARBA00022490"/>
    </source>
</evidence>
<dbReference type="NCBIfam" id="TIGR00283">
    <property type="entry name" value="arch_pth2"/>
    <property type="match status" value="1"/>
</dbReference>
<dbReference type="AlphaFoldDB" id="A0A7C4NPF8"/>
<evidence type="ECO:0000256" key="9">
    <source>
        <dbReference type="HAMAP-Rule" id="MF_00628"/>
    </source>
</evidence>
<evidence type="ECO:0000256" key="1">
    <source>
        <dbReference type="ARBA" id="ARBA00003043"/>
    </source>
</evidence>
<dbReference type="EMBL" id="DTBD01000050">
    <property type="protein sequence ID" value="HGQ64751.1"/>
    <property type="molecule type" value="Genomic_DNA"/>
</dbReference>
<dbReference type="InterPro" id="IPR002833">
    <property type="entry name" value="PTH2"/>
</dbReference>
<dbReference type="InterPro" id="IPR023476">
    <property type="entry name" value="Pep_tRNA_hydro_II_dom_sf"/>
</dbReference>
<dbReference type="HAMAP" id="MF_00628">
    <property type="entry name" value="Pept_tRNA_hydro_arch"/>
    <property type="match status" value="1"/>
</dbReference>
<evidence type="ECO:0000256" key="8">
    <source>
        <dbReference type="ARBA" id="ARBA00050038"/>
    </source>
</evidence>
<dbReference type="Gene3D" id="3.40.1490.10">
    <property type="entry name" value="Bit1"/>
    <property type="match status" value="1"/>
</dbReference>
<dbReference type="PANTHER" id="PTHR12649:SF11">
    <property type="entry name" value="PEPTIDYL-TRNA HYDROLASE 2, MITOCHONDRIAL"/>
    <property type="match status" value="1"/>
</dbReference>
<proteinExistence type="inferred from homology"/>
<sequence length="121" mass="13209">MEREYKQIIVVRTDIKMSKGKLAVQVAHAAVEAVMKCLEITTCRENVFIWRTQGQKKIVVKVRSLDEMLKIKKNAEEVGLIATLIADAGLTELPPGTITALGLGPAPSDLIDRVTGSLPLL</sequence>